<sequence>MEDDDDRVTLPTGSKRIMIGAAVFSLVWLIAASIIAWAFHCGVHAPLKINEWGDYAAGASAPLAFLWLVVAVFLQSRELREQRQELSWTRKEFKENRTVMREQATEAKNQASFIKTQTDILKKSSDNADAEDIFAANVDLIATRLRQYTNAWSMVLEEGQGPDGIAHGVVLGIRTKFYGDASDKRVIAKTVQLLRTKIREMKTENPKARLHAQYPYDFQRIYRAVMEATGSIAALPASYQIKARTLELDELKEQLHFLGDHAGVTPFDPISRPATFLPTGP</sequence>
<feature type="transmembrane region" description="Helical" evidence="2">
    <location>
        <begin position="17"/>
        <end position="40"/>
    </location>
</feature>
<organism evidence="3 4">
    <name type="scientific">Shinella lacus</name>
    <dbReference type="NCBI Taxonomy" id="2654216"/>
    <lineage>
        <taxon>Bacteria</taxon>
        <taxon>Pseudomonadati</taxon>
        <taxon>Pseudomonadota</taxon>
        <taxon>Alphaproteobacteria</taxon>
        <taxon>Hyphomicrobiales</taxon>
        <taxon>Rhizobiaceae</taxon>
        <taxon>Shinella</taxon>
    </lineage>
</organism>
<keyword evidence="2" id="KW-0472">Membrane</keyword>
<keyword evidence="1" id="KW-0175">Coiled coil</keyword>
<evidence type="ECO:0000313" key="4">
    <source>
        <dbReference type="Proteomes" id="UP000996601"/>
    </source>
</evidence>
<reference evidence="3" key="1">
    <citation type="submission" date="2021-07" db="EMBL/GenBank/DDBJ databases">
        <title>Shinella sp. nov., a novel member of the genus Shinella from water.</title>
        <authorList>
            <person name="Deng Y."/>
        </authorList>
    </citation>
    <scope>NUCLEOTIDE SEQUENCE</scope>
    <source>
        <strain evidence="3">CPCC 100929</strain>
    </source>
</reference>
<dbReference type="EMBL" id="WHSB02000016">
    <property type="protein sequence ID" value="MCQ4634013.1"/>
    <property type="molecule type" value="Genomic_DNA"/>
</dbReference>
<feature type="coiled-coil region" evidence="1">
    <location>
        <begin position="76"/>
        <end position="110"/>
    </location>
</feature>
<name>A0ABT1RFQ8_9HYPH</name>
<comment type="caution">
    <text evidence="3">The sequence shown here is derived from an EMBL/GenBank/DDBJ whole genome shotgun (WGS) entry which is preliminary data.</text>
</comment>
<keyword evidence="2" id="KW-1133">Transmembrane helix</keyword>
<keyword evidence="4" id="KW-1185">Reference proteome</keyword>
<evidence type="ECO:0000313" key="3">
    <source>
        <dbReference type="EMBL" id="MCQ4634013.1"/>
    </source>
</evidence>
<evidence type="ECO:0008006" key="5">
    <source>
        <dbReference type="Google" id="ProtNLM"/>
    </source>
</evidence>
<evidence type="ECO:0000256" key="1">
    <source>
        <dbReference type="SAM" id="Coils"/>
    </source>
</evidence>
<proteinExistence type="predicted"/>
<keyword evidence="2" id="KW-0812">Transmembrane</keyword>
<accession>A0ABT1RFQ8</accession>
<feature type="transmembrane region" description="Helical" evidence="2">
    <location>
        <begin position="52"/>
        <end position="74"/>
    </location>
</feature>
<evidence type="ECO:0000256" key="2">
    <source>
        <dbReference type="SAM" id="Phobius"/>
    </source>
</evidence>
<gene>
    <name evidence="3" type="ORF">GB927_028535</name>
</gene>
<protein>
    <recommendedName>
        <fullName evidence="5">Phage abortive infection protein</fullName>
    </recommendedName>
</protein>
<dbReference type="RefSeq" id="WP_256120622.1">
    <property type="nucleotide sequence ID" value="NZ_WHSB02000016.1"/>
</dbReference>
<dbReference type="Proteomes" id="UP000996601">
    <property type="component" value="Unassembled WGS sequence"/>
</dbReference>